<keyword evidence="1" id="KW-0812">Transmembrane</keyword>
<sequence>MTTSLLVFSASDLAYDVATLSIAASFFCMVFETSSKYTFSFTIEPNGVYIYSGHVSRMPYILSNLTTTYLAVARCLCVAKPISFKNMFGVKLTVYLLITFGVFSVISYVPVLVYMDMSPQYSALINATRVSLWVSPNRQLVIKVVWVCRDDVMPFVKQIIISIFEVGITLQPSDLAFSFKEGRTAFKRQQIENSSKLSAKEYQVLQQVVTISVIYIPCNIPNSLNCVCASFT</sequence>
<accession>A0AAD8F7Y1</accession>
<comment type="caution">
    <text evidence="2">The sequence shown here is derived from an EMBL/GenBank/DDBJ whole genome shotgun (WGS) entry which is preliminary data.</text>
</comment>
<keyword evidence="2" id="KW-0675">Receptor</keyword>
<evidence type="ECO:0000256" key="1">
    <source>
        <dbReference type="SAM" id="Phobius"/>
    </source>
</evidence>
<name>A0AAD8F7Y1_BIOPF</name>
<keyword evidence="1" id="KW-0472">Membrane</keyword>
<dbReference type="Proteomes" id="UP001233172">
    <property type="component" value="Unassembled WGS sequence"/>
</dbReference>
<keyword evidence="3" id="KW-1185">Reference proteome</keyword>
<dbReference type="Gene3D" id="1.20.1070.10">
    <property type="entry name" value="Rhodopsin 7-helix transmembrane proteins"/>
    <property type="match status" value="1"/>
</dbReference>
<dbReference type="AlphaFoldDB" id="A0AAD8F7Y1"/>
<proteinExistence type="predicted"/>
<gene>
    <name evidence="2" type="ORF">Bpfe_017260</name>
</gene>
<evidence type="ECO:0000313" key="3">
    <source>
        <dbReference type="Proteomes" id="UP001233172"/>
    </source>
</evidence>
<feature type="transmembrane region" description="Helical" evidence="1">
    <location>
        <begin position="13"/>
        <end position="31"/>
    </location>
</feature>
<keyword evidence="1" id="KW-1133">Transmembrane helix</keyword>
<evidence type="ECO:0000313" key="2">
    <source>
        <dbReference type="EMBL" id="KAK0053329.1"/>
    </source>
</evidence>
<dbReference type="EMBL" id="JASAOG010000087">
    <property type="protein sequence ID" value="KAK0053329.1"/>
    <property type="molecule type" value="Genomic_DNA"/>
</dbReference>
<feature type="transmembrane region" description="Helical" evidence="1">
    <location>
        <begin position="92"/>
        <end position="115"/>
    </location>
</feature>
<reference evidence="2" key="1">
    <citation type="journal article" date="2023" name="PLoS Negl. Trop. Dis.">
        <title>A genome sequence for Biomphalaria pfeifferi, the major vector snail for the human-infecting parasite Schistosoma mansoni.</title>
        <authorList>
            <person name="Bu L."/>
            <person name="Lu L."/>
            <person name="Laidemitt M.R."/>
            <person name="Zhang S.M."/>
            <person name="Mutuku M."/>
            <person name="Mkoji G."/>
            <person name="Steinauer M."/>
            <person name="Loker E.S."/>
        </authorList>
    </citation>
    <scope>NUCLEOTIDE SEQUENCE</scope>
    <source>
        <strain evidence="2">KasaAsao</strain>
    </source>
</reference>
<organism evidence="2 3">
    <name type="scientific">Biomphalaria pfeifferi</name>
    <name type="common">Bloodfluke planorb</name>
    <name type="synonym">Freshwater snail</name>
    <dbReference type="NCBI Taxonomy" id="112525"/>
    <lineage>
        <taxon>Eukaryota</taxon>
        <taxon>Metazoa</taxon>
        <taxon>Spiralia</taxon>
        <taxon>Lophotrochozoa</taxon>
        <taxon>Mollusca</taxon>
        <taxon>Gastropoda</taxon>
        <taxon>Heterobranchia</taxon>
        <taxon>Euthyneura</taxon>
        <taxon>Panpulmonata</taxon>
        <taxon>Hygrophila</taxon>
        <taxon>Lymnaeoidea</taxon>
        <taxon>Planorbidae</taxon>
        <taxon>Biomphalaria</taxon>
    </lineage>
</organism>
<protein>
    <submittedName>
        <fullName evidence="2">Type-1B angiotensin II receptor</fullName>
    </submittedName>
</protein>
<reference evidence="2" key="2">
    <citation type="submission" date="2023-04" db="EMBL/GenBank/DDBJ databases">
        <authorList>
            <person name="Bu L."/>
            <person name="Lu L."/>
            <person name="Laidemitt M.R."/>
            <person name="Zhang S.M."/>
            <person name="Mutuku M."/>
            <person name="Mkoji G."/>
            <person name="Steinauer M."/>
            <person name="Loker E.S."/>
        </authorList>
    </citation>
    <scope>NUCLEOTIDE SEQUENCE</scope>
    <source>
        <strain evidence="2">KasaAsao</strain>
        <tissue evidence="2">Whole Snail</tissue>
    </source>
</reference>